<name>A0ABN7WQS0_GIGMA</name>
<keyword evidence="2" id="KW-1185">Reference proteome</keyword>
<evidence type="ECO:0000313" key="1">
    <source>
        <dbReference type="EMBL" id="CAG8838337.1"/>
    </source>
</evidence>
<accession>A0ABN7WQS0</accession>
<comment type="caution">
    <text evidence="1">The sequence shown here is derived from an EMBL/GenBank/DDBJ whole genome shotgun (WGS) entry which is preliminary data.</text>
</comment>
<proteinExistence type="predicted"/>
<sequence>MERQLESIKSQVQRIATTLNEDESVSIERDLVTLQMITQKVTEYISIPARKTMAKKIRENITTYLLDLDCEEPRDFMLPPEVSGETWDEKLALKGKAVWRISKRVYQLFSTRGEEYLYIVEHISITVLEKMYDEDFSDR</sequence>
<feature type="non-terminal residue" evidence="1">
    <location>
        <position position="139"/>
    </location>
</feature>
<dbReference type="Proteomes" id="UP000789901">
    <property type="component" value="Unassembled WGS sequence"/>
</dbReference>
<organism evidence="1 2">
    <name type="scientific">Gigaspora margarita</name>
    <dbReference type="NCBI Taxonomy" id="4874"/>
    <lineage>
        <taxon>Eukaryota</taxon>
        <taxon>Fungi</taxon>
        <taxon>Fungi incertae sedis</taxon>
        <taxon>Mucoromycota</taxon>
        <taxon>Glomeromycotina</taxon>
        <taxon>Glomeromycetes</taxon>
        <taxon>Diversisporales</taxon>
        <taxon>Gigasporaceae</taxon>
        <taxon>Gigaspora</taxon>
    </lineage>
</organism>
<protein>
    <submittedName>
        <fullName evidence="1">35730_t:CDS:1</fullName>
    </submittedName>
</protein>
<reference evidence="1 2" key="1">
    <citation type="submission" date="2021-06" db="EMBL/GenBank/DDBJ databases">
        <authorList>
            <person name="Kallberg Y."/>
            <person name="Tangrot J."/>
            <person name="Rosling A."/>
        </authorList>
    </citation>
    <scope>NUCLEOTIDE SEQUENCE [LARGE SCALE GENOMIC DNA]</scope>
    <source>
        <strain evidence="1 2">120-4 pot B 10/14</strain>
    </source>
</reference>
<gene>
    <name evidence="1" type="ORF">GMARGA_LOCUS33926</name>
</gene>
<evidence type="ECO:0000313" key="2">
    <source>
        <dbReference type="Proteomes" id="UP000789901"/>
    </source>
</evidence>
<dbReference type="EMBL" id="CAJVQB010057822">
    <property type="protein sequence ID" value="CAG8838337.1"/>
    <property type="molecule type" value="Genomic_DNA"/>
</dbReference>